<feature type="region of interest" description="Disordered" evidence="6">
    <location>
        <begin position="281"/>
        <end position="357"/>
    </location>
</feature>
<feature type="domain" description="Rhodopsin" evidence="8">
    <location>
        <begin position="33"/>
        <end position="268"/>
    </location>
</feature>
<keyword evidence="4 7" id="KW-0472">Membrane</keyword>
<evidence type="ECO:0000256" key="7">
    <source>
        <dbReference type="SAM" id="Phobius"/>
    </source>
</evidence>
<comment type="similarity">
    <text evidence="5">Belongs to the SAT4 family.</text>
</comment>
<dbReference type="InterPro" id="IPR052337">
    <property type="entry name" value="SAT4-like"/>
</dbReference>
<dbReference type="InterPro" id="IPR049326">
    <property type="entry name" value="Rhodopsin_dom_fungi"/>
</dbReference>
<evidence type="ECO:0000256" key="1">
    <source>
        <dbReference type="ARBA" id="ARBA00004141"/>
    </source>
</evidence>
<feature type="compositionally biased region" description="Polar residues" evidence="6">
    <location>
        <begin position="331"/>
        <end position="346"/>
    </location>
</feature>
<evidence type="ECO:0000256" key="5">
    <source>
        <dbReference type="ARBA" id="ARBA00038359"/>
    </source>
</evidence>
<feature type="compositionally biased region" description="Basic and acidic residues" evidence="6">
    <location>
        <begin position="307"/>
        <end position="328"/>
    </location>
</feature>
<dbReference type="Pfam" id="PF20684">
    <property type="entry name" value="Fung_rhodopsin"/>
    <property type="match status" value="1"/>
</dbReference>
<keyword evidence="2 7" id="KW-0812">Transmembrane</keyword>
<evidence type="ECO:0000256" key="6">
    <source>
        <dbReference type="SAM" id="MobiDB-lite"/>
    </source>
</evidence>
<dbReference type="EMBL" id="CABFNQ020000700">
    <property type="protein sequence ID" value="CAH0024798.1"/>
    <property type="molecule type" value="Genomic_DNA"/>
</dbReference>
<protein>
    <recommendedName>
        <fullName evidence="8">Rhodopsin domain-containing protein</fullName>
    </recommendedName>
</protein>
<gene>
    <name evidence="9" type="ORF">CRHIZ90672A_00011983</name>
</gene>
<reference evidence="9" key="1">
    <citation type="submission" date="2021-10" db="EMBL/GenBank/DDBJ databases">
        <authorList>
            <person name="Piombo E."/>
        </authorList>
    </citation>
    <scope>NUCLEOTIDE SEQUENCE</scope>
</reference>
<dbReference type="OrthoDB" id="3648173at2759"/>
<feature type="compositionally biased region" description="Polar residues" evidence="6">
    <location>
        <begin position="290"/>
        <end position="305"/>
    </location>
</feature>
<evidence type="ECO:0000256" key="2">
    <source>
        <dbReference type="ARBA" id="ARBA00022692"/>
    </source>
</evidence>
<dbReference type="GO" id="GO:0016020">
    <property type="term" value="C:membrane"/>
    <property type="evidence" value="ECO:0007669"/>
    <property type="project" value="UniProtKB-SubCell"/>
</dbReference>
<dbReference type="PANTHER" id="PTHR33048">
    <property type="entry name" value="PTH11-LIKE INTEGRAL MEMBRANE PROTEIN (AFU_ORTHOLOGUE AFUA_5G11245)"/>
    <property type="match status" value="1"/>
</dbReference>
<feature type="transmembrane region" description="Helical" evidence="7">
    <location>
        <begin position="202"/>
        <end position="223"/>
    </location>
</feature>
<comment type="caution">
    <text evidence="9">The sequence shown here is derived from an EMBL/GenBank/DDBJ whole genome shotgun (WGS) entry which is preliminary data.</text>
</comment>
<comment type="subcellular location">
    <subcellularLocation>
        <location evidence="1">Membrane</location>
        <topology evidence="1">Multi-pass membrane protein</topology>
    </subcellularLocation>
</comment>
<feature type="transmembrane region" description="Helical" evidence="7">
    <location>
        <begin position="125"/>
        <end position="148"/>
    </location>
</feature>
<keyword evidence="10" id="KW-1185">Reference proteome</keyword>
<dbReference type="AlphaFoldDB" id="A0A9N9VGR6"/>
<evidence type="ECO:0000313" key="9">
    <source>
        <dbReference type="EMBL" id="CAH0024798.1"/>
    </source>
</evidence>
<keyword evidence="3 7" id="KW-1133">Transmembrane helix</keyword>
<evidence type="ECO:0000259" key="8">
    <source>
        <dbReference type="Pfam" id="PF20684"/>
    </source>
</evidence>
<feature type="transmembrane region" description="Helical" evidence="7">
    <location>
        <begin position="168"/>
        <end position="190"/>
    </location>
</feature>
<sequence>MWYFAGVPVIPENRPWFVAIFFFTCLAFAVVLMRVYTRLFITRIFGIDDYLMVVSMALSIAYIGTVVHEMELGLGYRVRQEDYLSFVKSEFFTTLIYTWNQWVIKMSILALYWRVFVTQKPRKILKWFIGWLCIYGLVNCIAPIFSCIPVQKFWNPSLDGHCMQGGELHYVLATCNAINDFAILIFPIPILLKLKMPLRVRVILIMTLTCGLLASVVSIVRFYALVHFFEGPRENAPVLAVPISTWSSLEVNLAIICSSVATLKPLFAQFVPRLDFLSGSSDGSAKKSSNQRSDQSSWISLTNRRTTFREPPADLEGGGDRGDLRVEQTEGIMTQNPPRNSSQQNLVAGDANPKDVS</sequence>
<feature type="transmembrane region" description="Helical" evidence="7">
    <location>
        <begin position="16"/>
        <end position="37"/>
    </location>
</feature>
<proteinExistence type="inferred from homology"/>
<accession>A0A9N9VGR6</accession>
<feature type="transmembrane region" description="Helical" evidence="7">
    <location>
        <begin position="91"/>
        <end position="113"/>
    </location>
</feature>
<dbReference type="Proteomes" id="UP000696573">
    <property type="component" value="Unassembled WGS sequence"/>
</dbReference>
<feature type="transmembrane region" description="Helical" evidence="7">
    <location>
        <begin position="49"/>
        <end position="67"/>
    </location>
</feature>
<dbReference type="PANTHER" id="PTHR33048:SF123">
    <property type="entry name" value="INTEGRAL MEMBRANE PROTEIN"/>
    <property type="match status" value="1"/>
</dbReference>
<organism evidence="9 10">
    <name type="scientific">Clonostachys rhizophaga</name>
    <dbReference type="NCBI Taxonomy" id="160324"/>
    <lineage>
        <taxon>Eukaryota</taxon>
        <taxon>Fungi</taxon>
        <taxon>Dikarya</taxon>
        <taxon>Ascomycota</taxon>
        <taxon>Pezizomycotina</taxon>
        <taxon>Sordariomycetes</taxon>
        <taxon>Hypocreomycetidae</taxon>
        <taxon>Hypocreales</taxon>
        <taxon>Bionectriaceae</taxon>
        <taxon>Clonostachys</taxon>
    </lineage>
</organism>
<evidence type="ECO:0000313" key="10">
    <source>
        <dbReference type="Proteomes" id="UP000696573"/>
    </source>
</evidence>
<evidence type="ECO:0000256" key="3">
    <source>
        <dbReference type="ARBA" id="ARBA00022989"/>
    </source>
</evidence>
<name>A0A9N9VGR6_9HYPO</name>
<evidence type="ECO:0000256" key="4">
    <source>
        <dbReference type="ARBA" id="ARBA00023136"/>
    </source>
</evidence>